<evidence type="ECO:0000313" key="3">
    <source>
        <dbReference type="Proteomes" id="UP001501509"/>
    </source>
</evidence>
<name>A0ABP6D4U4_9ACTN</name>
<dbReference type="InterPro" id="IPR045794">
    <property type="entry name" value="Trypco1"/>
</dbReference>
<sequence>MAETEIVELELPDGGVIAVRAERVGPRGTNIGLKETLSFSAVSSALRGIAADVHQAVQAVQPDVAEVEFGLELAVKNSKLMCMLVDGEGKATLRVRLEWNGGAGQVRADGA</sequence>
<dbReference type="RefSeq" id="WP_344548011.1">
    <property type="nucleotide sequence ID" value="NZ_BAAATD010000016.1"/>
</dbReference>
<reference evidence="3" key="1">
    <citation type="journal article" date="2019" name="Int. J. Syst. Evol. Microbiol.">
        <title>The Global Catalogue of Microorganisms (GCM) 10K type strain sequencing project: providing services to taxonomists for standard genome sequencing and annotation.</title>
        <authorList>
            <consortium name="The Broad Institute Genomics Platform"/>
            <consortium name="The Broad Institute Genome Sequencing Center for Infectious Disease"/>
            <person name="Wu L."/>
            <person name="Ma J."/>
        </authorList>
    </citation>
    <scope>NUCLEOTIDE SEQUENCE [LARGE SCALE GENOMIC DNA]</scope>
    <source>
        <strain evidence="3">JCM 6833</strain>
    </source>
</reference>
<organism evidence="2 3">
    <name type="scientific">Actinomadura fulvescens</name>
    <dbReference type="NCBI Taxonomy" id="46160"/>
    <lineage>
        <taxon>Bacteria</taxon>
        <taxon>Bacillati</taxon>
        <taxon>Actinomycetota</taxon>
        <taxon>Actinomycetes</taxon>
        <taxon>Streptosporangiales</taxon>
        <taxon>Thermomonosporaceae</taxon>
        <taxon>Actinomadura</taxon>
    </lineage>
</organism>
<dbReference type="NCBIfam" id="NF041216">
    <property type="entry name" value="CU044_2847_fam"/>
    <property type="match status" value="1"/>
</dbReference>
<dbReference type="Proteomes" id="UP001501509">
    <property type="component" value="Unassembled WGS sequence"/>
</dbReference>
<evidence type="ECO:0000259" key="1">
    <source>
        <dbReference type="Pfam" id="PF19493"/>
    </source>
</evidence>
<gene>
    <name evidence="2" type="ORF">GCM10010411_83150</name>
</gene>
<feature type="domain" description="Trypsin-co-occurring" evidence="1">
    <location>
        <begin position="10"/>
        <end position="100"/>
    </location>
</feature>
<evidence type="ECO:0000313" key="2">
    <source>
        <dbReference type="EMBL" id="GAA2632245.1"/>
    </source>
</evidence>
<dbReference type="Pfam" id="PF19493">
    <property type="entry name" value="Trypco1"/>
    <property type="match status" value="1"/>
</dbReference>
<comment type="caution">
    <text evidence="2">The sequence shown here is derived from an EMBL/GenBank/DDBJ whole genome shotgun (WGS) entry which is preliminary data.</text>
</comment>
<keyword evidence="3" id="KW-1185">Reference proteome</keyword>
<dbReference type="EMBL" id="BAAATD010000016">
    <property type="protein sequence ID" value="GAA2632245.1"/>
    <property type="molecule type" value="Genomic_DNA"/>
</dbReference>
<accession>A0ABP6D4U4</accession>
<proteinExistence type="predicted"/>
<protein>
    <recommendedName>
        <fullName evidence="1">Trypsin-co-occurring domain-containing protein</fullName>
    </recommendedName>
</protein>